<keyword evidence="4 12" id="KW-0460">Magnesium</keyword>
<name>A0A6A7KBD5_9FIRM</name>
<dbReference type="AlphaFoldDB" id="A0A6A7KBD5"/>
<feature type="binding site" evidence="12">
    <location>
        <position position="14"/>
    </location>
    <ligand>
        <name>Mg(2+)</name>
        <dbReference type="ChEBI" id="CHEBI:18420"/>
    </ligand>
</feature>
<evidence type="ECO:0000256" key="1">
    <source>
        <dbReference type="ARBA" id="ARBA00006171"/>
    </source>
</evidence>
<dbReference type="InterPro" id="IPR051600">
    <property type="entry name" value="Beta-PGM-like"/>
</dbReference>
<dbReference type="Proteomes" id="UP000440004">
    <property type="component" value="Unassembled WGS sequence"/>
</dbReference>
<dbReference type="SFLD" id="SFLDG01129">
    <property type="entry name" value="C1.5:_HAD__Beta-PGM__Phosphata"/>
    <property type="match status" value="1"/>
</dbReference>
<evidence type="ECO:0000256" key="2">
    <source>
        <dbReference type="ARBA" id="ARBA00022553"/>
    </source>
</evidence>
<dbReference type="InterPro" id="IPR041492">
    <property type="entry name" value="HAD_2"/>
</dbReference>
<dbReference type="RefSeq" id="WP_152805230.1">
    <property type="nucleotide sequence ID" value="NZ_WHNX01000021.1"/>
</dbReference>
<dbReference type="Gene3D" id="3.40.50.1000">
    <property type="entry name" value="HAD superfamily/HAD-like"/>
    <property type="match status" value="1"/>
</dbReference>
<comment type="cofactor">
    <cofactor evidence="12">
        <name>Mg(2+)</name>
        <dbReference type="ChEBI" id="CHEBI:18420"/>
    </cofactor>
    <text evidence="12">Binds 2 magnesium ions per subunit.</text>
</comment>
<dbReference type="NCBIfam" id="TIGR01990">
    <property type="entry name" value="bPGM"/>
    <property type="match status" value="1"/>
</dbReference>
<dbReference type="GO" id="GO:0008801">
    <property type="term" value="F:beta-phosphoglucomutase activity"/>
    <property type="evidence" value="ECO:0007669"/>
    <property type="project" value="UniProtKB-EC"/>
</dbReference>
<evidence type="ECO:0000313" key="14">
    <source>
        <dbReference type="EMBL" id="MPW26581.1"/>
    </source>
</evidence>
<evidence type="ECO:0000256" key="12">
    <source>
        <dbReference type="PIRSR" id="PIRSR610972-3"/>
    </source>
</evidence>
<feature type="binding site" evidence="11">
    <location>
        <position position="28"/>
    </location>
    <ligand>
        <name>substrate</name>
    </ligand>
</feature>
<dbReference type="EMBL" id="WHNX01000021">
    <property type="protein sequence ID" value="MPW26581.1"/>
    <property type="molecule type" value="Genomic_DNA"/>
</dbReference>
<dbReference type="InterPro" id="IPR023214">
    <property type="entry name" value="HAD_sf"/>
</dbReference>
<evidence type="ECO:0000256" key="6">
    <source>
        <dbReference type="ARBA" id="ARBA00023277"/>
    </source>
</evidence>
<dbReference type="InterPro" id="IPR036412">
    <property type="entry name" value="HAD-like_sf"/>
</dbReference>
<feature type="active site" description="Proton donor/acceptor" evidence="10">
    <location>
        <position position="14"/>
    </location>
</feature>
<keyword evidence="5 14" id="KW-0413">Isomerase</keyword>
<dbReference type="NCBIfam" id="TIGR01509">
    <property type="entry name" value="HAD-SF-IA-v3"/>
    <property type="match status" value="1"/>
</dbReference>
<keyword evidence="3 12" id="KW-0479">Metal-binding</keyword>
<comment type="caution">
    <text evidence="14">The sequence shown here is derived from an EMBL/GenBank/DDBJ whole genome shotgun (WGS) entry which is preliminary data.</text>
</comment>
<evidence type="ECO:0000256" key="7">
    <source>
        <dbReference type="ARBA" id="ARBA00044926"/>
    </source>
</evidence>
<evidence type="ECO:0000256" key="4">
    <source>
        <dbReference type="ARBA" id="ARBA00022842"/>
    </source>
</evidence>
<dbReference type="SFLD" id="SFLDS00003">
    <property type="entry name" value="Haloacid_Dehalogenase"/>
    <property type="match status" value="1"/>
</dbReference>
<gene>
    <name evidence="14" type="primary">pgmB</name>
    <name evidence="14" type="ORF">GC105_12360</name>
</gene>
<dbReference type="Gene3D" id="1.10.150.240">
    <property type="entry name" value="Putative phosphatase, domain 2"/>
    <property type="match status" value="1"/>
</dbReference>
<sequence>MSANKYLGIIFDLDGVLCSTDEYHYEAWKAIAEEIDINNFTPKDNNRQRGVSRMESLEILLEKSERKFTDKEKLILADKKNQRYKELLNNINSFDLSDEVRVALNTLRKAGIKLAIGSSSKNAGLILERLGLGNFFDVVVDGNSITKSKPNPEVFLKAAQMIGLQPSQCLVVEDAISGIEAGTAGGFDTAGIGGVMSYPKTTYPLRDFSQIMNIVFAN</sequence>
<proteinExistence type="inferred from homology"/>
<dbReference type="SUPFAM" id="SSF56784">
    <property type="entry name" value="HAD-like"/>
    <property type="match status" value="1"/>
</dbReference>
<evidence type="ECO:0000256" key="10">
    <source>
        <dbReference type="PIRSR" id="PIRSR610972-1"/>
    </source>
</evidence>
<feature type="binding site" evidence="12">
    <location>
        <position position="12"/>
    </location>
    <ligand>
        <name>Mg(2+)</name>
        <dbReference type="ChEBI" id="CHEBI:18420"/>
    </ligand>
</feature>
<comment type="similarity">
    <text evidence="1">Belongs to the HAD-like hydrolase superfamily. CbbY/CbbZ/Gph/YieH family.</text>
</comment>
<dbReference type="Pfam" id="PF13419">
    <property type="entry name" value="HAD_2"/>
    <property type="match status" value="1"/>
</dbReference>
<feature type="binding site" evidence="11">
    <location>
        <begin position="12"/>
        <end position="14"/>
    </location>
    <ligand>
        <name>substrate</name>
    </ligand>
</feature>
<feature type="binding site" evidence="12">
    <location>
        <position position="174"/>
    </location>
    <ligand>
        <name>Mg(2+)</name>
        <dbReference type="ChEBI" id="CHEBI:18420"/>
    </ligand>
</feature>
<keyword evidence="15" id="KW-1185">Reference proteome</keyword>
<feature type="binding site" evidence="11">
    <location>
        <position position="80"/>
    </location>
    <ligand>
        <name>substrate</name>
    </ligand>
</feature>
<feature type="binding site" evidence="12">
    <location>
        <position position="173"/>
    </location>
    <ligand>
        <name>Mg(2+)</name>
        <dbReference type="ChEBI" id="CHEBI:18420"/>
    </ligand>
</feature>
<dbReference type="CDD" id="cd02598">
    <property type="entry name" value="HAD_BPGM"/>
    <property type="match status" value="1"/>
</dbReference>
<feature type="binding site" evidence="11">
    <location>
        <position position="56"/>
    </location>
    <ligand>
        <name>substrate</name>
    </ligand>
</feature>
<dbReference type="InterPro" id="IPR023198">
    <property type="entry name" value="PGP-like_dom2"/>
</dbReference>
<dbReference type="NCBIfam" id="TIGR01549">
    <property type="entry name" value="HAD-SF-IA-v1"/>
    <property type="match status" value="1"/>
</dbReference>
<evidence type="ECO:0000256" key="11">
    <source>
        <dbReference type="PIRSR" id="PIRSR610972-2"/>
    </source>
</evidence>
<protein>
    <recommendedName>
        <fullName evidence="9">Beta-phosphoglucomutase</fullName>
        <ecNumber evidence="8">5.4.2.6</ecNumber>
    </recommendedName>
</protein>
<feature type="site" description="Important for catalytic activity and assists the phosphoryl transfer reaction to Asp8 by balancing charge and orienting the reacting groups" evidence="13">
    <location>
        <position position="149"/>
    </location>
</feature>
<feature type="site" description="Important for catalytic activity and assists the phosphoryl transfer reaction to Asp8 by balancing charge and orienting the reacting groups" evidence="13">
    <location>
        <position position="118"/>
    </location>
</feature>
<keyword evidence="6" id="KW-0119">Carbohydrate metabolism</keyword>
<dbReference type="InterPro" id="IPR006439">
    <property type="entry name" value="HAD-SF_hydro_IA"/>
</dbReference>
<accession>A0A6A7KBD5</accession>
<evidence type="ECO:0000313" key="15">
    <source>
        <dbReference type="Proteomes" id="UP000440004"/>
    </source>
</evidence>
<dbReference type="GO" id="GO:0005975">
    <property type="term" value="P:carbohydrate metabolic process"/>
    <property type="evidence" value="ECO:0007669"/>
    <property type="project" value="InterPro"/>
</dbReference>
<evidence type="ECO:0000256" key="9">
    <source>
        <dbReference type="ARBA" id="ARBA00044991"/>
    </source>
</evidence>
<dbReference type="InterPro" id="IPR010976">
    <property type="entry name" value="B-phosphoglucomutase_hydrolase"/>
</dbReference>
<keyword evidence="2" id="KW-0597">Phosphoprotein</keyword>
<evidence type="ECO:0000256" key="3">
    <source>
        <dbReference type="ARBA" id="ARBA00022723"/>
    </source>
</evidence>
<reference evidence="14 15" key="1">
    <citation type="submission" date="2019-10" db="EMBL/GenBank/DDBJ databases">
        <title>Alkalibaculum tamaniensis sp.nov., a new alkaliphilic acetogen, isolated on methoxylated aromatics from a mud volcano.</title>
        <authorList>
            <person name="Khomyakova M.A."/>
            <person name="Merkel A.Y."/>
            <person name="Bonch-Osmolovskaya E.A."/>
            <person name="Slobodkin A.I."/>
        </authorList>
    </citation>
    <scope>NUCLEOTIDE SEQUENCE [LARGE SCALE GENOMIC DNA]</scope>
    <source>
        <strain evidence="14 15">M08DMB</strain>
    </source>
</reference>
<evidence type="ECO:0000256" key="5">
    <source>
        <dbReference type="ARBA" id="ARBA00023235"/>
    </source>
</evidence>
<evidence type="ECO:0000256" key="13">
    <source>
        <dbReference type="PIRSR" id="PIRSR610972-4"/>
    </source>
</evidence>
<feature type="binding site" evidence="11">
    <location>
        <position position="149"/>
    </location>
    <ligand>
        <name>substrate</name>
    </ligand>
</feature>
<dbReference type="EC" id="5.4.2.6" evidence="8"/>
<dbReference type="PANTHER" id="PTHR46193:SF18">
    <property type="entry name" value="HEXITOL PHOSPHATASE B"/>
    <property type="match status" value="1"/>
</dbReference>
<dbReference type="NCBIfam" id="TIGR02009">
    <property type="entry name" value="PGMB-YQAB-SF"/>
    <property type="match status" value="1"/>
</dbReference>
<dbReference type="SFLD" id="SFLDG01135">
    <property type="entry name" value="C1.5.6:_HAD__Beta-PGM__Phospha"/>
    <property type="match status" value="1"/>
</dbReference>
<evidence type="ECO:0000256" key="8">
    <source>
        <dbReference type="ARBA" id="ARBA00044968"/>
    </source>
</evidence>
<feature type="active site" description="Nucleophile" evidence="10">
    <location>
        <position position="12"/>
    </location>
</feature>
<comment type="catalytic activity">
    <reaction evidence="7">
        <text>beta-D-glucose 1-phosphate = beta-D-glucose 6-phosphate</text>
        <dbReference type="Rhea" id="RHEA:20113"/>
        <dbReference type="ChEBI" id="CHEBI:57684"/>
        <dbReference type="ChEBI" id="CHEBI:58247"/>
        <dbReference type="EC" id="5.4.2.6"/>
    </reaction>
</comment>
<organism evidence="14 15">
    <name type="scientific">Alkalibaculum sporogenes</name>
    <dbReference type="NCBI Taxonomy" id="2655001"/>
    <lineage>
        <taxon>Bacteria</taxon>
        <taxon>Bacillati</taxon>
        <taxon>Bacillota</taxon>
        <taxon>Clostridia</taxon>
        <taxon>Eubacteriales</taxon>
        <taxon>Eubacteriaceae</taxon>
        <taxon>Alkalibaculum</taxon>
    </lineage>
</organism>
<dbReference type="InterPro" id="IPR010972">
    <property type="entry name" value="Beta-PGM"/>
</dbReference>
<dbReference type="GO" id="GO:0000287">
    <property type="term" value="F:magnesium ion binding"/>
    <property type="evidence" value="ECO:0007669"/>
    <property type="project" value="InterPro"/>
</dbReference>
<feature type="binding site" evidence="11">
    <location>
        <begin position="118"/>
        <end position="122"/>
    </location>
    <ligand>
        <name>substrate</name>
    </ligand>
</feature>
<dbReference type="PANTHER" id="PTHR46193">
    <property type="entry name" value="6-PHOSPHOGLUCONATE PHOSPHATASE"/>
    <property type="match status" value="1"/>
</dbReference>